<accession>A0ABV9KWF3</accession>
<keyword evidence="3" id="KW-1185">Reference proteome</keyword>
<gene>
    <name evidence="2" type="ORF">ACFO6W_10915</name>
</gene>
<proteinExistence type="predicted"/>
<dbReference type="PROSITE" id="PS51257">
    <property type="entry name" value="PROKAR_LIPOPROTEIN"/>
    <property type="match status" value="1"/>
</dbReference>
<dbReference type="RefSeq" id="WP_379996276.1">
    <property type="nucleotide sequence ID" value="NZ_JBHSGN010000070.1"/>
</dbReference>
<evidence type="ECO:0000313" key="2">
    <source>
        <dbReference type="EMBL" id="MFC4674209.1"/>
    </source>
</evidence>
<protein>
    <recommendedName>
        <fullName evidence="4">Major fimbrial subunit protein N-terminal domain-containing protein</fullName>
    </recommendedName>
</protein>
<evidence type="ECO:0000256" key="1">
    <source>
        <dbReference type="SAM" id="SignalP"/>
    </source>
</evidence>
<feature type="signal peptide" evidence="1">
    <location>
        <begin position="1"/>
        <end position="23"/>
    </location>
</feature>
<dbReference type="EMBL" id="JBHSGN010000070">
    <property type="protein sequence ID" value="MFC4674209.1"/>
    <property type="molecule type" value="Genomic_DNA"/>
</dbReference>
<name>A0ABV9KWF3_9BACT</name>
<comment type="caution">
    <text evidence="2">The sequence shown here is derived from an EMBL/GenBank/DDBJ whole genome shotgun (WGS) entry which is preliminary data.</text>
</comment>
<evidence type="ECO:0008006" key="4">
    <source>
        <dbReference type="Google" id="ProtNLM"/>
    </source>
</evidence>
<sequence>MKTNFKHAIIAATALLLGFSSCSNDDANAPQADDLPKKNVTVSIAVPSTYADEASAVGVVPDIKEAKVFFVGGGVIAQVGTLTTLEVASGKTFNNVPGSVTDVIIVANSETETTSPTLASGSISEIVDYDPLSKLNETLFQQASQTDPQTNVNVFGQAAITGSAGSYVANVMLVPAISRIELLKVEADPLAQIPLTSFKLTGIYINNTYTQLGTDYTTKPISAASILNYGKSDAIWTNGSYPARFKDEFTGVTGTTSFTPANRWAYYVLPVKVSVAGTTIDGVDQSAVPHIVLKIEDAFAVGHSLASPAYITIKDLKVGGTPLTQLAAGKVYTLGVTGTGEGIKIGGENLSPYPETNATESITVNCTVSPWSNQDVVPAF</sequence>
<reference evidence="3" key="1">
    <citation type="journal article" date="2019" name="Int. J. Syst. Evol. Microbiol.">
        <title>The Global Catalogue of Microorganisms (GCM) 10K type strain sequencing project: providing services to taxonomists for standard genome sequencing and annotation.</title>
        <authorList>
            <consortium name="The Broad Institute Genomics Platform"/>
            <consortium name="The Broad Institute Genome Sequencing Center for Infectious Disease"/>
            <person name="Wu L."/>
            <person name="Ma J."/>
        </authorList>
    </citation>
    <scope>NUCLEOTIDE SEQUENCE [LARGE SCALE GENOMIC DNA]</scope>
    <source>
        <strain evidence="3">CCUG 66188</strain>
    </source>
</reference>
<dbReference type="Proteomes" id="UP001596023">
    <property type="component" value="Unassembled WGS sequence"/>
</dbReference>
<organism evidence="2 3">
    <name type="scientific">Dysgonomonas termitidis</name>
    <dbReference type="NCBI Taxonomy" id="1516126"/>
    <lineage>
        <taxon>Bacteria</taxon>
        <taxon>Pseudomonadati</taxon>
        <taxon>Bacteroidota</taxon>
        <taxon>Bacteroidia</taxon>
        <taxon>Bacteroidales</taxon>
        <taxon>Dysgonomonadaceae</taxon>
        <taxon>Dysgonomonas</taxon>
    </lineage>
</organism>
<keyword evidence="1" id="KW-0732">Signal</keyword>
<feature type="chain" id="PRO_5045141778" description="Major fimbrial subunit protein N-terminal domain-containing protein" evidence="1">
    <location>
        <begin position="24"/>
        <end position="380"/>
    </location>
</feature>
<evidence type="ECO:0000313" key="3">
    <source>
        <dbReference type="Proteomes" id="UP001596023"/>
    </source>
</evidence>